<keyword evidence="2 3" id="KW-0456">Lyase</keyword>
<comment type="caution">
    <text evidence="5">The sequence shown here is derived from an EMBL/GenBank/DDBJ whole genome shotgun (WGS) entry which is preliminary data.</text>
</comment>
<dbReference type="GO" id="GO:0003677">
    <property type="term" value="F:DNA binding"/>
    <property type="evidence" value="ECO:0007669"/>
    <property type="project" value="InterPro"/>
</dbReference>
<name>A0A8J8CB68_9EURY</name>
<evidence type="ECO:0000256" key="2">
    <source>
        <dbReference type="ARBA" id="ARBA00023239"/>
    </source>
</evidence>
<dbReference type="NCBIfam" id="TIGR00673">
    <property type="entry name" value="cynS"/>
    <property type="match status" value="1"/>
</dbReference>
<dbReference type="InterPro" id="IPR036581">
    <property type="entry name" value="Cyanate_lyase_C_sf"/>
</dbReference>
<feature type="active site" evidence="3">
    <location>
        <position position="102"/>
    </location>
</feature>
<dbReference type="PANTHER" id="PTHR34186">
    <property type="entry name" value="CYANATE HYDRATASE"/>
    <property type="match status" value="1"/>
</dbReference>
<comment type="catalytic activity">
    <reaction evidence="3">
        <text>cyanate + hydrogencarbonate + 3 H(+) = NH4(+) + 2 CO2</text>
        <dbReference type="Rhea" id="RHEA:11120"/>
        <dbReference type="ChEBI" id="CHEBI:15378"/>
        <dbReference type="ChEBI" id="CHEBI:16526"/>
        <dbReference type="ChEBI" id="CHEBI:17544"/>
        <dbReference type="ChEBI" id="CHEBI:28938"/>
        <dbReference type="ChEBI" id="CHEBI:29195"/>
        <dbReference type="EC" id="4.2.1.104"/>
    </reaction>
</comment>
<keyword evidence="6" id="KW-1185">Reference proteome</keyword>
<evidence type="ECO:0000313" key="5">
    <source>
        <dbReference type="EMBL" id="MBX0303973.1"/>
    </source>
</evidence>
<feature type="active site" evidence="3">
    <location>
        <position position="128"/>
    </location>
</feature>
<evidence type="ECO:0000256" key="1">
    <source>
        <dbReference type="ARBA" id="ARBA00003561"/>
    </source>
</evidence>
<reference evidence="5" key="1">
    <citation type="submission" date="2021-06" db="EMBL/GenBank/DDBJ databases">
        <title>Halomicroarcula sp. F24A a new haloarchaeum isolated from saline soil.</title>
        <authorList>
            <person name="Duran-Viseras A."/>
            <person name="Sanchez-Porro C."/>
            <person name="Ventosa A."/>
        </authorList>
    </citation>
    <scope>NUCLEOTIDE SEQUENCE</scope>
    <source>
        <strain evidence="5">F24A</strain>
    </source>
</reference>
<dbReference type="EC" id="4.2.1.104" evidence="3"/>
<dbReference type="GO" id="GO:0008824">
    <property type="term" value="F:cyanate hydratase activity"/>
    <property type="evidence" value="ECO:0007669"/>
    <property type="project" value="UniProtKB-UniRule"/>
</dbReference>
<dbReference type="HAMAP" id="MF_00535">
    <property type="entry name" value="Cyanate_hydrat"/>
    <property type="match status" value="1"/>
</dbReference>
<dbReference type="InterPro" id="IPR008076">
    <property type="entry name" value="Cyanase"/>
</dbReference>
<feature type="domain" description="Cyanate lyase C-terminal" evidence="4">
    <location>
        <begin position="89"/>
        <end position="161"/>
    </location>
</feature>
<dbReference type="SUPFAM" id="SSF55234">
    <property type="entry name" value="Cyanase C-terminal domain"/>
    <property type="match status" value="1"/>
</dbReference>
<comment type="similarity">
    <text evidence="3">Belongs to the cyanase family.</text>
</comment>
<dbReference type="EMBL" id="RKLQ01000002">
    <property type="protein sequence ID" value="MBX0303973.1"/>
    <property type="molecule type" value="Genomic_DNA"/>
</dbReference>
<dbReference type="Proteomes" id="UP000783863">
    <property type="component" value="Unassembled WGS sequence"/>
</dbReference>
<dbReference type="SUPFAM" id="SSF47413">
    <property type="entry name" value="lambda repressor-like DNA-binding domains"/>
    <property type="match status" value="1"/>
</dbReference>
<dbReference type="Gene3D" id="3.30.1160.10">
    <property type="entry name" value="Cyanate lyase, C-terminal domain"/>
    <property type="match status" value="1"/>
</dbReference>
<feature type="active site" evidence="3">
    <location>
        <position position="105"/>
    </location>
</feature>
<dbReference type="AlphaFoldDB" id="A0A8J8CB68"/>
<sequence length="162" mass="18107">MTIDRNTMEPYAEVRKDMRRKVVDAKEMRELTFSDIEEATGIDKTYIASAVYDGASTTEEEAIAIAEAVGLGGEEDVIEGLQIPPMKGQEDPSIPSDPALYRFYEVPQVYGPAMKAIMHEEFGDGIMSAIDFEVSVDKEIQDGEEHVVITYDGKFLPYKKFP</sequence>
<organism evidence="5 6">
    <name type="scientific">Haloarcula salinisoli</name>
    <dbReference type="NCBI Taxonomy" id="2487746"/>
    <lineage>
        <taxon>Archaea</taxon>
        <taxon>Methanobacteriati</taxon>
        <taxon>Methanobacteriota</taxon>
        <taxon>Stenosarchaea group</taxon>
        <taxon>Halobacteria</taxon>
        <taxon>Halobacteriales</taxon>
        <taxon>Haloarculaceae</taxon>
        <taxon>Haloarcula</taxon>
    </lineage>
</organism>
<dbReference type="PIRSF" id="PIRSF001263">
    <property type="entry name" value="Cyanate_hydratas"/>
    <property type="match status" value="1"/>
</dbReference>
<dbReference type="Pfam" id="PF21291">
    <property type="entry name" value="CYNS_N"/>
    <property type="match status" value="1"/>
</dbReference>
<evidence type="ECO:0000259" key="4">
    <source>
        <dbReference type="SMART" id="SM01116"/>
    </source>
</evidence>
<dbReference type="PRINTS" id="PR01693">
    <property type="entry name" value="CYANASE"/>
</dbReference>
<evidence type="ECO:0000256" key="3">
    <source>
        <dbReference type="HAMAP-Rule" id="MF_00535"/>
    </source>
</evidence>
<dbReference type="Pfam" id="PF02560">
    <property type="entry name" value="Cyanate_lyase"/>
    <property type="match status" value="1"/>
</dbReference>
<dbReference type="CDD" id="cd00559">
    <property type="entry name" value="Cyanase_C"/>
    <property type="match status" value="1"/>
</dbReference>
<accession>A0A8J8CB68</accession>
<dbReference type="NCBIfam" id="NF002773">
    <property type="entry name" value="PRK02866.1"/>
    <property type="match status" value="1"/>
</dbReference>
<dbReference type="InterPro" id="IPR010982">
    <property type="entry name" value="Lambda_DNA-bd_dom_sf"/>
</dbReference>
<comment type="function">
    <text evidence="1 3">Catalyzes the reaction of cyanate with bicarbonate to produce ammonia and carbon dioxide.</text>
</comment>
<proteinExistence type="inferred from homology"/>
<protein>
    <recommendedName>
        <fullName evidence="3">Cyanate hydratase</fullName>
        <shortName evidence="3">Cyanase</shortName>
        <ecNumber evidence="3">4.2.1.104</ecNumber>
    </recommendedName>
    <alternativeName>
        <fullName evidence="3">Cyanate hydrolase</fullName>
    </alternativeName>
    <alternativeName>
        <fullName evidence="3">Cyanate lyase</fullName>
    </alternativeName>
</protein>
<dbReference type="InterPro" id="IPR048564">
    <property type="entry name" value="CYNS_N"/>
</dbReference>
<gene>
    <name evidence="3 5" type="primary">cynS</name>
    <name evidence="5" type="ORF">EGD98_09870</name>
</gene>
<dbReference type="InterPro" id="IPR003712">
    <property type="entry name" value="Cyanate_lyase_C"/>
</dbReference>
<dbReference type="PANTHER" id="PTHR34186:SF2">
    <property type="entry name" value="CYANATE HYDRATASE"/>
    <property type="match status" value="1"/>
</dbReference>
<dbReference type="SMART" id="SM01116">
    <property type="entry name" value="Cyanate_lyase"/>
    <property type="match status" value="1"/>
</dbReference>
<evidence type="ECO:0000313" key="6">
    <source>
        <dbReference type="Proteomes" id="UP000783863"/>
    </source>
</evidence>
<dbReference type="RefSeq" id="WP_220588211.1">
    <property type="nucleotide sequence ID" value="NZ_RKLQ01000002.1"/>
</dbReference>
<dbReference type="Gene3D" id="1.10.260.40">
    <property type="entry name" value="lambda repressor-like DNA-binding domains"/>
    <property type="match status" value="1"/>
</dbReference>